<dbReference type="Pfam" id="PF04542">
    <property type="entry name" value="Sigma70_r2"/>
    <property type="match status" value="1"/>
</dbReference>
<dbReference type="GO" id="GO:0016987">
    <property type="term" value="F:sigma factor activity"/>
    <property type="evidence" value="ECO:0007669"/>
    <property type="project" value="UniProtKB-KW"/>
</dbReference>
<dbReference type="NCBIfam" id="TIGR02980">
    <property type="entry name" value="SigBFG"/>
    <property type="match status" value="1"/>
</dbReference>
<name>A0A939TEY8_9ACTN</name>
<accession>A0A939TEY8</accession>
<feature type="domain" description="RNA polymerase sigma-70 region 3" evidence="5">
    <location>
        <begin position="131"/>
        <end position="199"/>
    </location>
</feature>
<dbReference type="InterPro" id="IPR013325">
    <property type="entry name" value="RNA_pol_sigma_r2"/>
</dbReference>
<evidence type="ECO:0000313" key="8">
    <source>
        <dbReference type="EMBL" id="MBO2453835.1"/>
    </source>
</evidence>
<dbReference type="InterPro" id="IPR036388">
    <property type="entry name" value="WH-like_DNA-bd_sf"/>
</dbReference>
<dbReference type="InterPro" id="IPR014322">
    <property type="entry name" value="RNA_pol_sigma-B/F/G"/>
</dbReference>
<reference evidence="8" key="1">
    <citation type="submission" date="2021-03" db="EMBL/GenBank/DDBJ databases">
        <authorList>
            <person name="Kanchanasin P."/>
            <person name="Saeng-In P."/>
            <person name="Phongsopitanun W."/>
            <person name="Yuki M."/>
            <person name="Kudo T."/>
            <person name="Ohkuma M."/>
            <person name="Tanasupawat S."/>
        </authorList>
    </citation>
    <scope>NUCLEOTIDE SEQUENCE</scope>
    <source>
        <strain evidence="8">GKU 128</strain>
    </source>
</reference>
<dbReference type="NCBIfam" id="TIGR02937">
    <property type="entry name" value="sigma70-ECF"/>
    <property type="match status" value="1"/>
</dbReference>
<evidence type="ECO:0000259" key="5">
    <source>
        <dbReference type="Pfam" id="PF04539"/>
    </source>
</evidence>
<comment type="caution">
    <text evidence="8">The sequence shown here is derived from an EMBL/GenBank/DDBJ whole genome shotgun (WGS) entry which is preliminary data.</text>
</comment>
<gene>
    <name evidence="8" type="ORF">J4573_42565</name>
</gene>
<proteinExistence type="predicted"/>
<dbReference type="GO" id="GO:0003677">
    <property type="term" value="F:DNA binding"/>
    <property type="evidence" value="ECO:0007669"/>
    <property type="project" value="UniProtKB-KW"/>
</dbReference>
<dbReference type="InterPro" id="IPR007624">
    <property type="entry name" value="RNA_pol_sigma70_r3"/>
</dbReference>
<keyword evidence="9" id="KW-1185">Reference proteome</keyword>
<dbReference type="EMBL" id="JAGEOJ010000022">
    <property type="protein sequence ID" value="MBO2453835.1"/>
    <property type="molecule type" value="Genomic_DNA"/>
</dbReference>
<dbReference type="Gene3D" id="1.20.120.1810">
    <property type="match status" value="1"/>
</dbReference>
<evidence type="ECO:0000259" key="6">
    <source>
        <dbReference type="Pfam" id="PF04542"/>
    </source>
</evidence>
<dbReference type="AlphaFoldDB" id="A0A939TEY8"/>
<evidence type="ECO:0000256" key="1">
    <source>
        <dbReference type="ARBA" id="ARBA00023015"/>
    </source>
</evidence>
<evidence type="ECO:0000256" key="4">
    <source>
        <dbReference type="ARBA" id="ARBA00023163"/>
    </source>
</evidence>
<dbReference type="PRINTS" id="PR00046">
    <property type="entry name" value="SIGMA70FCT"/>
</dbReference>
<organism evidence="8 9">
    <name type="scientific">Actinomadura barringtoniae</name>
    <dbReference type="NCBI Taxonomy" id="1427535"/>
    <lineage>
        <taxon>Bacteria</taxon>
        <taxon>Bacillati</taxon>
        <taxon>Actinomycetota</taxon>
        <taxon>Actinomycetes</taxon>
        <taxon>Streptosporangiales</taxon>
        <taxon>Thermomonosporaceae</taxon>
        <taxon>Actinomadura</taxon>
    </lineage>
</organism>
<keyword evidence="2" id="KW-0731">Sigma factor</keyword>
<dbReference type="PANTHER" id="PTHR30385">
    <property type="entry name" value="SIGMA FACTOR F FLAGELLAR"/>
    <property type="match status" value="1"/>
</dbReference>
<evidence type="ECO:0000256" key="2">
    <source>
        <dbReference type="ARBA" id="ARBA00023082"/>
    </source>
</evidence>
<keyword evidence="1" id="KW-0805">Transcription regulation</keyword>
<feature type="domain" description="RNA polymerase sigma-70 region 4" evidence="7">
    <location>
        <begin position="217"/>
        <end position="265"/>
    </location>
</feature>
<dbReference type="InterPro" id="IPR007627">
    <property type="entry name" value="RNA_pol_sigma70_r2"/>
</dbReference>
<dbReference type="InterPro" id="IPR000943">
    <property type="entry name" value="RNA_pol_sigma70"/>
</dbReference>
<keyword evidence="3" id="KW-0238">DNA-binding</keyword>
<dbReference type="PANTHER" id="PTHR30385:SF4">
    <property type="entry name" value="RNA POLYMERASE SIGMA-E FACTOR"/>
    <property type="match status" value="1"/>
</dbReference>
<dbReference type="Proteomes" id="UP000669179">
    <property type="component" value="Unassembled WGS sequence"/>
</dbReference>
<evidence type="ECO:0000256" key="3">
    <source>
        <dbReference type="ARBA" id="ARBA00023125"/>
    </source>
</evidence>
<dbReference type="GO" id="GO:0006352">
    <property type="term" value="P:DNA-templated transcription initiation"/>
    <property type="evidence" value="ECO:0007669"/>
    <property type="project" value="InterPro"/>
</dbReference>
<dbReference type="CDD" id="cd06171">
    <property type="entry name" value="Sigma70_r4"/>
    <property type="match status" value="1"/>
</dbReference>
<dbReference type="InterPro" id="IPR007630">
    <property type="entry name" value="RNA_pol_sigma70_r4"/>
</dbReference>
<sequence length="270" mass="30439">MSAKLPARSLTVSGRFRRRDERFDNGLAEGLLSEMNEADIGSQRREEIRERLATLHAPMVRSIARRYANRGEPMEDLEQAACLGLVKAINGYDPRRSDKFVRYAIPTMLGELKRHFRDKTWLVHMPRRLQELRSQLNVATRQFTQEHSRSPTPAEIATVLGVTEEEATEAIIASDAYSPASLDAPISGEDGELLGDIVGAEDRALQKVVDLQALAPLLDALPRRERTILLLRFYGNKTQCQIAEQIGISQMQVSRLLQRTLLQLRRGLLA</sequence>
<dbReference type="SUPFAM" id="SSF88946">
    <property type="entry name" value="Sigma2 domain of RNA polymerase sigma factors"/>
    <property type="match status" value="1"/>
</dbReference>
<dbReference type="SUPFAM" id="SSF88659">
    <property type="entry name" value="Sigma3 and sigma4 domains of RNA polymerase sigma factors"/>
    <property type="match status" value="2"/>
</dbReference>
<evidence type="ECO:0000313" key="9">
    <source>
        <dbReference type="Proteomes" id="UP000669179"/>
    </source>
</evidence>
<dbReference type="InterPro" id="IPR013324">
    <property type="entry name" value="RNA_pol_sigma_r3/r4-like"/>
</dbReference>
<dbReference type="InterPro" id="IPR014284">
    <property type="entry name" value="RNA_pol_sigma-70_dom"/>
</dbReference>
<dbReference type="Gene3D" id="1.10.10.10">
    <property type="entry name" value="Winged helix-like DNA-binding domain superfamily/Winged helix DNA-binding domain"/>
    <property type="match status" value="2"/>
</dbReference>
<feature type="domain" description="RNA polymerase sigma-70 region 2" evidence="6">
    <location>
        <begin position="54"/>
        <end position="121"/>
    </location>
</feature>
<protein>
    <submittedName>
        <fullName evidence="8">SigB/SigF/SigG family RNA polymerase sigma factor</fullName>
    </submittedName>
</protein>
<evidence type="ECO:0000259" key="7">
    <source>
        <dbReference type="Pfam" id="PF04545"/>
    </source>
</evidence>
<dbReference type="Pfam" id="PF04539">
    <property type="entry name" value="Sigma70_r3"/>
    <property type="match status" value="1"/>
</dbReference>
<keyword evidence="4" id="KW-0804">Transcription</keyword>
<dbReference type="Pfam" id="PF04545">
    <property type="entry name" value="Sigma70_r4"/>
    <property type="match status" value="1"/>
</dbReference>